<dbReference type="SUPFAM" id="SSF56436">
    <property type="entry name" value="C-type lectin-like"/>
    <property type="match status" value="1"/>
</dbReference>
<evidence type="ECO:0000259" key="1">
    <source>
        <dbReference type="Pfam" id="PF07588"/>
    </source>
</evidence>
<protein>
    <submittedName>
        <fullName evidence="2">DUF1554 domain-containing protein</fullName>
    </submittedName>
</protein>
<feature type="domain" description="DUF1554" evidence="1">
    <location>
        <begin position="102"/>
        <end position="235"/>
    </location>
</feature>
<dbReference type="Pfam" id="PF07588">
    <property type="entry name" value="DUF1554"/>
    <property type="match status" value="1"/>
</dbReference>
<dbReference type="RefSeq" id="WP_135670939.1">
    <property type="nucleotide sequence ID" value="NZ_RQGN01000048.1"/>
</dbReference>
<dbReference type="InterPro" id="IPR016186">
    <property type="entry name" value="C-type_lectin-like/link_sf"/>
</dbReference>
<name>A0A5F2BBY5_9LEPT</name>
<proteinExistence type="predicted"/>
<sequence>MSMGSYFSFNANKAKFPVWVPSLIISHFLTISCTIWPVLTGAALPSNSSNGNGNESMAILLLLQNGNGFGGSGSSTGSTGSSGPPASSCANNGGCSIFLSSANTGNFGGVSGADAKCATDATAASAPGNPSDYKALIMADDGSRTLTTNWVLWPNTIYKSFSNGGLTVASTNASAQFVFPVTNTITSPGGNAVFTGIDASGATWVPKSGVTCTISGVSWTSGSITESGQVGVSNNTDKTVFDVNTSYPCSNNLVIYCVQK</sequence>
<dbReference type="OrthoDB" id="346139at2"/>
<evidence type="ECO:0000313" key="2">
    <source>
        <dbReference type="EMBL" id="TGM03114.1"/>
    </source>
</evidence>
<organism evidence="2 3">
    <name type="scientific">Leptospira barantonii</name>
    <dbReference type="NCBI Taxonomy" id="2023184"/>
    <lineage>
        <taxon>Bacteria</taxon>
        <taxon>Pseudomonadati</taxon>
        <taxon>Spirochaetota</taxon>
        <taxon>Spirochaetia</taxon>
        <taxon>Leptospirales</taxon>
        <taxon>Leptospiraceae</taxon>
        <taxon>Leptospira</taxon>
    </lineage>
</organism>
<accession>A0A5F2BBY5</accession>
<dbReference type="Gene3D" id="3.10.100.10">
    <property type="entry name" value="Mannose-Binding Protein A, subunit A"/>
    <property type="match status" value="1"/>
</dbReference>
<dbReference type="Proteomes" id="UP000298429">
    <property type="component" value="Unassembled WGS sequence"/>
</dbReference>
<dbReference type="InterPro" id="IPR016187">
    <property type="entry name" value="CTDL_fold"/>
</dbReference>
<dbReference type="EMBL" id="RQGN01000048">
    <property type="protein sequence ID" value="TGM03114.1"/>
    <property type="molecule type" value="Genomic_DNA"/>
</dbReference>
<evidence type="ECO:0000313" key="3">
    <source>
        <dbReference type="Proteomes" id="UP000298429"/>
    </source>
</evidence>
<dbReference type="AlphaFoldDB" id="A0A5F2BBY5"/>
<gene>
    <name evidence="2" type="ORF">EHQ76_10480</name>
</gene>
<dbReference type="InterPro" id="IPR011448">
    <property type="entry name" value="DUF1554"/>
</dbReference>
<comment type="caution">
    <text evidence="2">The sequence shown here is derived from an EMBL/GenBank/DDBJ whole genome shotgun (WGS) entry which is preliminary data.</text>
</comment>
<reference evidence="2 3" key="1">
    <citation type="journal article" date="2019" name="PLoS Negl. Trop. Dis.">
        <title>Revisiting the worldwide diversity of Leptospira species in the environment.</title>
        <authorList>
            <person name="Vincent A.T."/>
            <person name="Schiettekatte O."/>
            <person name="Bourhy P."/>
            <person name="Veyrier F.J."/>
            <person name="Picardeau M."/>
        </authorList>
    </citation>
    <scope>NUCLEOTIDE SEQUENCE [LARGE SCALE GENOMIC DNA]</scope>
    <source>
        <strain evidence="2 3">201702444</strain>
    </source>
</reference>